<dbReference type="Pfam" id="PF18998">
    <property type="entry name" value="Flg_new_2"/>
    <property type="match status" value="5"/>
</dbReference>
<organism evidence="3 4">
    <name type="scientific">Candidatus Venteria ishoeyi</name>
    <dbReference type="NCBI Taxonomy" id="1899563"/>
    <lineage>
        <taxon>Bacteria</taxon>
        <taxon>Pseudomonadati</taxon>
        <taxon>Pseudomonadota</taxon>
        <taxon>Gammaproteobacteria</taxon>
        <taxon>Thiotrichales</taxon>
        <taxon>Thiotrichaceae</taxon>
        <taxon>Venteria</taxon>
    </lineage>
</organism>
<feature type="domain" description="PKD" evidence="2">
    <location>
        <begin position="843"/>
        <end position="916"/>
    </location>
</feature>
<accession>A0A1H6FGN3</accession>
<dbReference type="InterPro" id="IPR000601">
    <property type="entry name" value="PKD_dom"/>
</dbReference>
<dbReference type="InterPro" id="IPR044060">
    <property type="entry name" value="Bacterial_rp_domain"/>
</dbReference>
<keyword evidence="3" id="KW-0378">Hydrolase</keyword>
<sequence length="1976" mass="211053">MLKNIIKHKRQLLQTTLLLWAMLFPGIAYTAQVCDTSIPATTPTSDFSIHTDGTATHQRTELMWDRCIWGQSGEQCELGSASTHTWEDAQQQAVIANTQNYKGYNDWRVPTKRELASIVEHQCYQSAINETVFPATSSSLGFWSSSPNANDSNYAWYVFFGDGSVNNSYEYGTLRVRLVRGGQAFDFLPDELQQSCNNGSTILNNGEYRIHNSLVSHKLTGLIWDKCEWGKTGINCENGTANSYTWDEAQQQATIANQQTYKGHDDWRLPTIYELQSISEEVCYTSTINTTAFPATSSSGFWSSSPYANSSYYAWYVHFYFGTVFNDGKDLTLRVRLVRGGQSFVSLPIFTITKSILSIQANATTAYDDLDGTITHYTWSVSDGQTATGSTANFTLSTPGTYSVTLTLTDDKGGTRSASQEVVVSSVLADFSFTPDNQTPPMYVTFDASSSQTSNSINSYQWTIDGTTQYGSLVGYNFTQAGEYPVTLKVTDSLGNNSEQTQIITVKDTPPTADFSITPPSGAPPLSVTLDASSSSDPDAAISDYDWLINGTHLSGKTQSYTFSAQGTFSVKLTVTDSAGQTHSLEKSVLVSLNQPPQALFSDPADGFAPLTVNLDGSSSSDSNGSIASYAWMSSDGQSGSGATTSFSFSTPGTYSITLEVTDDEGDSHSLTHEVVVSAKPVYLLNSSAGAGGSISRSPDKTDYDAGDSVTVTAAANACYAFSTWTGSAAGTCIVGNPVCTLNMDANKNLTANFIQPSYSLSLNASNGAVSAMPTKSAYSCGEVVSLQVTPAAGFRFKNWAGAVDCADGQLSMVADTQCSAVFEQNQAPVISAANVTLSQPQAPTTVQMDAGNSADPDGTASFTWTVNSQSLTGKIASTTLTTAGDYTVVLLITDNDGASVSKNFNITVAPPGGGILATGVTPNNSGQISVTPQKAQYDLNEQISLSATPGACYEFDHWAGDCAGDVPVCTLIMDQGRSVTAHFRKKLFPLHINAAHGTVTRAPLSTEYACGSSVKLTALPETGYQFVTWEKLEHPQDVSSANEATVFMDTERTVTASFDAAVYTLHLSTLPALAGLDVQVNPFKAAYDGNESVTFNATAQTSSGYRFDHWEGDLAGTQADITVKIAQDMTVSAVFIKTDVLAITPALHEVVSGKTVSLSALGGVAPYQWQATQGGVLTPNQGQHVNYTPPPGTGSYPVTLSDAQGSASSAEVVVYDALVVQPDSTEIELSSQQLFNISGGKPPYKIDSVTQGSANLVEDVLTYVADAQTGTVTISVKDSLAQARSVQLQVVQTQALNINPAEAALAQQKTMQFSATGGKAPYAWAVQAGQLSASVGDKVAYTAPNTMGEYWVQVTDADNQLVQAVVSVIQTGSPPVLSPATATLTMAATKNFQIAGGQAPYVSITALHGQITQQTAQGFVYIAPELVTQDSITITDSSGQTGTAQVTVTARELCLASKEITLKLGQTEALSVDCGVAPYTWQAQEGSFSNTQAKQVTYFAPERRTDVTVTVTDATGQSAEIIIHIIGDLQLSPAQAHLLLNAQQQVNFKVINGSAPFIWTAPQGGVLQENGAEAVYTPPAQVGQYSVQLSDSTGITAQGFVSVVNLPKVTPSLAIMQVGDLHSFQVIGGEAPYQWITEEGDFTSFKGRSTEHIATAESGVYQLMVEDASGYRSSARVVVNDGLEIHPTQALVDVNSNQYFVVSGGVPPYTWPDGSQGTRYEVSHATAMQEEIFVIDSAGHSAAALLDVKALSNTLLPKVTYAKPQETINFKIDVPGEYQWQVDVGSLASNTGQQVAYIVPEEPGKYYLQVSDGNQQSSSEILVGLNLIDLAGNMMPTAPVLSQISVDGVSRYERVLQGNQQTQWELAFIVPLPEDEQNYNTHLAVIWTDANGQFPPMIFLQTNDPKQPFVDFNSLPPGAPLPANLESVNGEQRIELYHGTLAGFPGFFDLFLGYTPVDKPDELVYTPLPYRVDVR</sequence>
<feature type="signal peptide" evidence="1">
    <location>
        <begin position="1"/>
        <end position="30"/>
    </location>
</feature>
<dbReference type="Proteomes" id="UP000236724">
    <property type="component" value="Unassembled WGS sequence"/>
</dbReference>
<evidence type="ECO:0000259" key="2">
    <source>
        <dbReference type="PROSITE" id="PS50093"/>
    </source>
</evidence>
<proteinExistence type="predicted"/>
<dbReference type="PANTHER" id="PTHR35812:SF1">
    <property type="entry name" value="LIPOPROTEIN"/>
    <property type="match status" value="1"/>
</dbReference>
<gene>
    <name evidence="3" type="primary">colA_2</name>
    <name evidence="3" type="ORF">MBHS_04085</name>
</gene>
<dbReference type="Gene3D" id="2.60.40.10">
    <property type="entry name" value="Immunoglobulins"/>
    <property type="match status" value="5"/>
</dbReference>
<dbReference type="Pfam" id="PF18911">
    <property type="entry name" value="PKD_4"/>
    <property type="match status" value="4"/>
</dbReference>
<dbReference type="InterPro" id="IPR013783">
    <property type="entry name" value="Ig-like_fold"/>
</dbReference>
<feature type="domain" description="PKD" evidence="2">
    <location>
        <begin position="596"/>
        <end position="679"/>
    </location>
</feature>
<dbReference type="InterPro" id="IPR022409">
    <property type="entry name" value="PKD/Chitinase_dom"/>
</dbReference>
<feature type="domain" description="PKD" evidence="2">
    <location>
        <begin position="427"/>
        <end position="506"/>
    </location>
</feature>
<feature type="domain" description="PKD" evidence="2">
    <location>
        <begin position="372"/>
        <end position="431"/>
    </location>
</feature>
<protein>
    <submittedName>
        <fullName evidence="3">Microbial collagenase</fullName>
        <ecNumber evidence="3">3.4.24.3</ecNumber>
    </submittedName>
</protein>
<dbReference type="PANTHER" id="PTHR35812">
    <property type="entry name" value="LIPOPROTEIN"/>
    <property type="match status" value="1"/>
</dbReference>
<keyword evidence="1" id="KW-0732">Signal</keyword>
<dbReference type="SMART" id="SM00089">
    <property type="entry name" value="PKD"/>
    <property type="match status" value="6"/>
</dbReference>
<dbReference type="InterPro" id="IPR011460">
    <property type="entry name" value="Lcl_C"/>
</dbReference>
<feature type="domain" description="PKD" evidence="2">
    <location>
        <begin position="511"/>
        <end position="591"/>
    </location>
</feature>
<dbReference type="Pfam" id="PF07603">
    <property type="entry name" value="Lcl_C"/>
    <property type="match status" value="2"/>
</dbReference>
<evidence type="ECO:0000313" key="4">
    <source>
        <dbReference type="Proteomes" id="UP000236724"/>
    </source>
</evidence>
<evidence type="ECO:0000256" key="1">
    <source>
        <dbReference type="SAM" id="SignalP"/>
    </source>
</evidence>
<dbReference type="CDD" id="cd00146">
    <property type="entry name" value="PKD"/>
    <property type="match status" value="5"/>
</dbReference>
<feature type="chain" id="PRO_5014660549" evidence="1">
    <location>
        <begin position="31"/>
        <end position="1976"/>
    </location>
</feature>
<dbReference type="SUPFAM" id="SSF49299">
    <property type="entry name" value="PKD domain"/>
    <property type="match status" value="5"/>
</dbReference>
<dbReference type="GO" id="GO:0004222">
    <property type="term" value="F:metalloendopeptidase activity"/>
    <property type="evidence" value="ECO:0007669"/>
    <property type="project" value="UniProtKB-EC"/>
</dbReference>
<dbReference type="RefSeq" id="WP_103921768.1">
    <property type="nucleotide sequence ID" value="NZ_FMSV02000546.1"/>
</dbReference>
<evidence type="ECO:0000313" key="3">
    <source>
        <dbReference type="EMBL" id="SEH08195.1"/>
    </source>
</evidence>
<dbReference type="OrthoDB" id="5720638at2"/>
<name>A0A1H6FGN3_9GAMM</name>
<dbReference type="PROSITE" id="PS50093">
    <property type="entry name" value="PKD"/>
    <property type="match status" value="5"/>
</dbReference>
<dbReference type="InterPro" id="IPR035986">
    <property type="entry name" value="PKD_dom_sf"/>
</dbReference>
<reference evidence="3 4" key="1">
    <citation type="submission" date="2016-10" db="EMBL/GenBank/DDBJ databases">
        <authorList>
            <person name="de Groot N.N."/>
        </authorList>
    </citation>
    <scope>NUCLEOTIDE SEQUENCE [LARGE SCALE GENOMIC DNA]</scope>
    <source>
        <strain evidence="3">MBHS1</strain>
    </source>
</reference>
<dbReference type="EMBL" id="FMSV02000546">
    <property type="protein sequence ID" value="SEH08195.1"/>
    <property type="molecule type" value="Genomic_DNA"/>
</dbReference>
<keyword evidence="4" id="KW-1185">Reference proteome</keyword>
<dbReference type="EC" id="3.4.24.3" evidence="3"/>